<keyword evidence="14" id="KW-1185">Reference proteome</keyword>
<dbReference type="Pfam" id="PF08436">
    <property type="entry name" value="DXP_redisom_C"/>
    <property type="match status" value="1"/>
</dbReference>
<evidence type="ECO:0000256" key="4">
    <source>
        <dbReference type="ARBA" id="ARBA00022857"/>
    </source>
</evidence>
<dbReference type="InterPro" id="IPR013512">
    <property type="entry name" value="DXP_reductoisomerase_N"/>
</dbReference>
<feature type="binding site" evidence="9">
    <location>
        <position position="13"/>
    </location>
    <ligand>
        <name>NADPH</name>
        <dbReference type="ChEBI" id="CHEBI:57783"/>
    </ligand>
</feature>
<feature type="binding site" evidence="9">
    <location>
        <position position="155"/>
    </location>
    <ligand>
        <name>1-deoxy-D-xylulose 5-phosphate</name>
        <dbReference type="ChEBI" id="CHEBI:57792"/>
    </ligand>
</feature>
<evidence type="ECO:0000256" key="8">
    <source>
        <dbReference type="ARBA" id="ARBA00048543"/>
    </source>
</evidence>
<dbReference type="Proteomes" id="UP001519289">
    <property type="component" value="Unassembled WGS sequence"/>
</dbReference>
<evidence type="ECO:0000313" key="13">
    <source>
        <dbReference type="EMBL" id="MBP2017689.1"/>
    </source>
</evidence>
<feature type="binding site" evidence="9">
    <location>
        <position position="127"/>
    </location>
    <ligand>
        <name>NADPH</name>
        <dbReference type="ChEBI" id="CHEBI:57783"/>
    </ligand>
</feature>
<accession>A0ABS4JT96</accession>
<keyword evidence="3 9" id="KW-0479">Metal-binding</keyword>
<dbReference type="RefSeq" id="WP_209465823.1">
    <property type="nucleotide sequence ID" value="NZ_JAGGLG010000006.1"/>
</dbReference>
<dbReference type="NCBIfam" id="TIGR00243">
    <property type="entry name" value="Dxr"/>
    <property type="match status" value="1"/>
</dbReference>
<feature type="binding site" evidence="9">
    <location>
        <position position="38"/>
    </location>
    <ligand>
        <name>NADPH</name>
        <dbReference type="ChEBI" id="CHEBI:57783"/>
    </ligand>
</feature>
<comment type="similarity">
    <text evidence="2 9">Belongs to the DXR family.</text>
</comment>
<evidence type="ECO:0000259" key="10">
    <source>
        <dbReference type="Pfam" id="PF02670"/>
    </source>
</evidence>
<keyword evidence="5 9" id="KW-0560">Oxidoreductase</keyword>
<evidence type="ECO:0000256" key="2">
    <source>
        <dbReference type="ARBA" id="ARBA00006825"/>
    </source>
</evidence>
<keyword evidence="7 9" id="KW-0414">Isoprene biosynthesis</keyword>
<feature type="binding site" evidence="9">
    <location>
        <position position="129"/>
    </location>
    <ligand>
        <name>NADPH</name>
        <dbReference type="ChEBI" id="CHEBI:57783"/>
    </ligand>
</feature>
<evidence type="ECO:0000256" key="3">
    <source>
        <dbReference type="ARBA" id="ARBA00022723"/>
    </source>
</evidence>
<dbReference type="NCBIfam" id="NF009114">
    <property type="entry name" value="PRK12464.1"/>
    <property type="match status" value="1"/>
</dbReference>
<dbReference type="Pfam" id="PF02670">
    <property type="entry name" value="DXP_reductoisom"/>
    <property type="match status" value="1"/>
</dbReference>
<feature type="binding site" evidence="9">
    <location>
        <position position="222"/>
    </location>
    <ligand>
        <name>Mn(2+)</name>
        <dbReference type="ChEBI" id="CHEBI:29035"/>
    </ligand>
</feature>
<evidence type="ECO:0000313" key="14">
    <source>
        <dbReference type="Proteomes" id="UP001519289"/>
    </source>
</evidence>
<dbReference type="InterPro" id="IPR036291">
    <property type="entry name" value="NAD(P)-bd_dom_sf"/>
</dbReference>
<feature type="binding site" evidence="9">
    <location>
        <position position="128"/>
    </location>
    <ligand>
        <name>1-deoxy-D-xylulose 5-phosphate</name>
        <dbReference type="ChEBI" id="CHEBI:57792"/>
    </ligand>
</feature>
<comment type="caution">
    <text evidence="13">The sequence shown here is derived from an EMBL/GenBank/DDBJ whole genome shotgun (WGS) entry which is preliminary data.</text>
</comment>
<feature type="binding site" evidence="9">
    <location>
        <position position="213"/>
    </location>
    <ligand>
        <name>1-deoxy-D-xylulose 5-phosphate</name>
        <dbReference type="ChEBI" id="CHEBI:57792"/>
    </ligand>
</feature>
<feature type="binding site" evidence="9">
    <location>
        <position position="219"/>
    </location>
    <ligand>
        <name>1-deoxy-D-xylulose 5-phosphate</name>
        <dbReference type="ChEBI" id="CHEBI:57792"/>
    </ligand>
</feature>
<feature type="binding site" evidence="9">
    <location>
        <position position="222"/>
    </location>
    <ligand>
        <name>1-deoxy-D-xylulose 5-phosphate</name>
        <dbReference type="ChEBI" id="CHEBI:57792"/>
    </ligand>
</feature>
<dbReference type="InterPro" id="IPR003821">
    <property type="entry name" value="DXP_reductoisomerase"/>
</dbReference>
<dbReference type="SUPFAM" id="SSF51735">
    <property type="entry name" value="NAD(P)-binding Rossmann-fold domains"/>
    <property type="match status" value="1"/>
</dbReference>
<proteinExistence type="inferred from homology"/>
<feature type="binding site" evidence="9">
    <location>
        <position position="200"/>
    </location>
    <ligand>
        <name>1-deoxy-D-xylulose 5-phosphate</name>
        <dbReference type="ChEBI" id="CHEBI:57792"/>
    </ligand>
</feature>
<dbReference type="InterPro" id="IPR013644">
    <property type="entry name" value="DXP_reductoisomerase_C"/>
</dbReference>
<evidence type="ECO:0000256" key="5">
    <source>
        <dbReference type="ARBA" id="ARBA00023002"/>
    </source>
</evidence>
<dbReference type="InterPro" id="IPR036169">
    <property type="entry name" value="DXPR_C_sf"/>
</dbReference>
<feature type="domain" description="1-deoxy-D-xylulose 5-phosphate reductoisomerase N-terminal" evidence="10">
    <location>
        <begin position="5"/>
        <end position="135"/>
    </location>
</feature>
<evidence type="ECO:0000256" key="1">
    <source>
        <dbReference type="ARBA" id="ARBA00005094"/>
    </source>
</evidence>
<dbReference type="HAMAP" id="MF_00183">
    <property type="entry name" value="DXP_reductoisom"/>
    <property type="match status" value="1"/>
</dbReference>
<evidence type="ECO:0000259" key="12">
    <source>
        <dbReference type="Pfam" id="PF13288"/>
    </source>
</evidence>
<dbReference type="PANTHER" id="PTHR30525:SF0">
    <property type="entry name" value="1-DEOXY-D-XYLULOSE 5-PHOSPHATE REDUCTOISOMERASE, CHLOROPLASTIC"/>
    <property type="match status" value="1"/>
</dbReference>
<evidence type="ECO:0000256" key="6">
    <source>
        <dbReference type="ARBA" id="ARBA00023211"/>
    </source>
</evidence>
<feature type="binding site" evidence="9">
    <location>
        <position position="14"/>
    </location>
    <ligand>
        <name>NADPH</name>
        <dbReference type="ChEBI" id="CHEBI:57783"/>
    </ligand>
</feature>
<sequence length="387" mass="41632">MKKAIAILGSTGSIGTQALDVIAHLPDRFRVVALAAGRQVDLLADQACRHRPKLLAVATEELAGELRRRLQALAPEYRPEIAWGDGGLERVATHPESELVLTSVVGALGVRPTLAAIQAGKDIALANKETLVAAGELVMAAARARGVRIIPVDSEHSAIFQSLGGADPSRVRRILLTASGGPFRGWKDLSGVTREAALRHPRWNMGAKVTIDSATLMNKALEMIEAYWLFGVDMAHIEVVVHPQSILHSAVEFCDGSIIAQLGPTDMRLPIQYALCYPERCEGVTEPLDLAALGSLTFERPDVETFPSLNYARQAITMGGTMPAVLNAANEVAVERFLAGEIPFTGIFKLVSGVMGRHEVVHQPDLEAIFAADRWARAVARQQVVSA</sequence>
<feature type="binding site" evidence="9">
    <location>
        <position position="155"/>
    </location>
    <ligand>
        <name>Mn(2+)</name>
        <dbReference type="ChEBI" id="CHEBI:29035"/>
    </ligand>
</feature>
<evidence type="ECO:0000256" key="9">
    <source>
        <dbReference type="HAMAP-Rule" id="MF_00183"/>
    </source>
</evidence>
<feature type="binding site" evidence="9">
    <location>
        <position position="153"/>
    </location>
    <ligand>
        <name>Mn(2+)</name>
        <dbReference type="ChEBI" id="CHEBI:29035"/>
    </ligand>
</feature>
<dbReference type="PANTHER" id="PTHR30525">
    <property type="entry name" value="1-DEOXY-D-XYLULOSE 5-PHOSPHATE REDUCTOISOMERASE"/>
    <property type="match status" value="1"/>
</dbReference>
<dbReference type="SUPFAM" id="SSF55347">
    <property type="entry name" value="Glyceraldehyde-3-phosphate dehydrogenase-like, C-terminal domain"/>
    <property type="match status" value="1"/>
</dbReference>
<dbReference type="Pfam" id="PF13288">
    <property type="entry name" value="DXPR_C"/>
    <property type="match status" value="1"/>
</dbReference>
<keyword evidence="6 9" id="KW-0464">Manganese</keyword>
<comment type="catalytic activity">
    <reaction evidence="8">
        <text>2-C-methyl-D-erythritol 4-phosphate + NADP(+) = 1-deoxy-D-xylulose 5-phosphate + NADPH + H(+)</text>
        <dbReference type="Rhea" id="RHEA:13717"/>
        <dbReference type="ChEBI" id="CHEBI:15378"/>
        <dbReference type="ChEBI" id="CHEBI:57783"/>
        <dbReference type="ChEBI" id="CHEBI:57792"/>
        <dbReference type="ChEBI" id="CHEBI:58262"/>
        <dbReference type="ChEBI" id="CHEBI:58349"/>
        <dbReference type="EC" id="1.1.1.267"/>
    </reaction>
    <physiologicalReaction direction="right-to-left" evidence="8">
        <dbReference type="Rhea" id="RHEA:13719"/>
    </physiologicalReaction>
</comment>
<feature type="domain" description="1-deoxy-D-xylulose 5-phosphate reductoisomerase C-terminal" evidence="11">
    <location>
        <begin position="149"/>
        <end position="230"/>
    </location>
</feature>
<dbReference type="InterPro" id="IPR026877">
    <property type="entry name" value="DXPR_C"/>
</dbReference>
<gene>
    <name evidence="9" type="primary">dxr</name>
    <name evidence="13" type="ORF">J2Z79_001074</name>
</gene>
<comment type="cofactor">
    <cofactor evidence="9">
        <name>Mg(2+)</name>
        <dbReference type="ChEBI" id="CHEBI:18420"/>
    </cofactor>
    <cofactor evidence="9">
        <name>Mn(2+)</name>
        <dbReference type="ChEBI" id="CHEBI:29035"/>
    </cofactor>
</comment>
<feature type="domain" description="DXP reductoisomerase C-terminal" evidence="12">
    <location>
        <begin position="262"/>
        <end position="378"/>
    </location>
</feature>
<feature type="binding site" evidence="9">
    <location>
        <position position="154"/>
    </location>
    <ligand>
        <name>1-deoxy-D-xylulose 5-phosphate</name>
        <dbReference type="ChEBI" id="CHEBI:57792"/>
    </ligand>
</feature>
<feature type="binding site" evidence="9">
    <location>
        <position position="11"/>
    </location>
    <ligand>
        <name>NADPH</name>
        <dbReference type="ChEBI" id="CHEBI:57783"/>
    </ligand>
</feature>
<dbReference type="Gene3D" id="3.40.50.720">
    <property type="entry name" value="NAD(P)-binding Rossmann-like Domain"/>
    <property type="match status" value="1"/>
</dbReference>
<dbReference type="EMBL" id="JAGGLG010000006">
    <property type="protein sequence ID" value="MBP2017689.1"/>
    <property type="molecule type" value="Genomic_DNA"/>
</dbReference>
<keyword evidence="4 9" id="KW-0521">NADP</keyword>
<reference evidence="13 14" key="1">
    <citation type="submission" date="2021-03" db="EMBL/GenBank/DDBJ databases">
        <title>Genomic Encyclopedia of Type Strains, Phase IV (KMG-IV): sequencing the most valuable type-strain genomes for metagenomic binning, comparative biology and taxonomic classification.</title>
        <authorList>
            <person name="Goeker M."/>
        </authorList>
    </citation>
    <scope>NUCLEOTIDE SEQUENCE [LARGE SCALE GENOMIC DNA]</scope>
    <source>
        <strain evidence="13 14">DSM 27138</strain>
    </source>
</reference>
<name>A0ABS4JT96_9FIRM</name>
<comment type="function">
    <text evidence="9">Catalyzes the NADPH-dependent rearrangement and reduction of 1-deoxy-D-xylulose-5-phosphate (DXP) to 2-C-methyl-D-erythritol 4-phosphate (MEP).</text>
</comment>
<feature type="binding site" evidence="9">
    <location>
        <position position="179"/>
    </location>
    <ligand>
        <name>1-deoxy-D-xylulose 5-phosphate</name>
        <dbReference type="ChEBI" id="CHEBI:57792"/>
    </ligand>
</feature>
<dbReference type="SUPFAM" id="SSF69055">
    <property type="entry name" value="1-deoxy-D-xylulose-5-phosphate reductoisomerase, C-terminal domain"/>
    <property type="match status" value="1"/>
</dbReference>
<comment type="pathway">
    <text evidence="1 9">Isoprenoid biosynthesis; isopentenyl diphosphate biosynthesis via DXP pathway; isopentenyl diphosphate from 1-deoxy-D-xylulose 5-phosphate: step 1/6.</text>
</comment>
<feature type="binding site" evidence="9">
    <location>
        <position position="218"/>
    </location>
    <ligand>
        <name>1-deoxy-D-xylulose 5-phosphate</name>
        <dbReference type="ChEBI" id="CHEBI:57792"/>
    </ligand>
</feature>
<comment type="caution">
    <text evidence="9">Lacks conserved residue(s) required for the propagation of feature annotation.</text>
</comment>
<keyword evidence="9" id="KW-0460">Magnesium</keyword>
<organism evidence="13 14">
    <name type="scientific">Symbiobacterium terraclitae</name>
    <dbReference type="NCBI Taxonomy" id="557451"/>
    <lineage>
        <taxon>Bacteria</taxon>
        <taxon>Bacillati</taxon>
        <taxon>Bacillota</taxon>
        <taxon>Clostridia</taxon>
        <taxon>Eubacteriales</taxon>
        <taxon>Symbiobacteriaceae</taxon>
        <taxon>Symbiobacterium</taxon>
    </lineage>
</organism>
<evidence type="ECO:0000256" key="7">
    <source>
        <dbReference type="ARBA" id="ARBA00023229"/>
    </source>
</evidence>
<dbReference type="EC" id="1.1.1.267" evidence="9"/>
<evidence type="ECO:0000259" key="11">
    <source>
        <dbReference type="Pfam" id="PF08436"/>
    </source>
</evidence>
<protein>
    <recommendedName>
        <fullName evidence="9">1-deoxy-D-xylulose 5-phosphate reductoisomerase</fullName>
        <shortName evidence="9">DXP reductoisomerase</shortName>
        <ecNumber evidence="9">1.1.1.267</ecNumber>
    </recommendedName>
    <alternativeName>
        <fullName evidence="9">1-deoxyxylulose-5-phosphate reductoisomerase</fullName>
    </alternativeName>
    <alternativeName>
        <fullName evidence="9">2-C-methyl-D-erythritol 4-phosphate synthase</fullName>
    </alternativeName>
</protein>
<dbReference type="Gene3D" id="1.10.1740.10">
    <property type="match status" value="1"/>
</dbReference>
<dbReference type="PIRSF" id="PIRSF006205">
    <property type="entry name" value="Dxp_reductismrs"/>
    <property type="match status" value="1"/>
</dbReference>
<feature type="binding site" evidence="9">
    <location>
        <position position="37"/>
    </location>
    <ligand>
        <name>NADPH</name>
        <dbReference type="ChEBI" id="CHEBI:57783"/>
    </ligand>
</feature>
<dbReference type="GO" id="GO:0030604">
    <property type="term" value="F:1-deoxy-D-xylulose-5-phosphate reductoisomerase activity"/>
    <property type="evidence" value="ECO:0007669"/>
    <property type="project" value="UniProtKB-EC"/>
</dbReference>
<feature type="binding site" evidence="9">
    <location>
        <position position="12"/>
    </location>
    <ligand>
        <name>NADPH</name>
        <dbReference type="ChEBI" id="CHEBI:57783"/>
    </ligand>
</feature>
<feature type="binding site" evidence="9">
    <location>
        <position position="206"/>
    </location>
    <ligand>
        <name>NADPH</name>
        <dbReference type="ChEBI" id="CHEBI:57783"/>
    </ligand>
</feature>